<organism evidence="1 2">
    <name type="scientific">Bugula neritina</name>
    <name type="common">Brown bryozoan</name>
    <name type="synonym">Sertularia neritina</name>
    <dbReference type="NCBI Taxonomy" id="10212"/>
    <lineage>
        <taxon>Eukaryota</taxon>
        <taxon>Metazoa</taxon>
        <taxon>Spiralia</taxon>
        <taxon>Lophotrochozoa</taxon>
        <taxon>Bryozoa</taxon>
        <taxon>Gymnolaemata</taxon>
        <taxon>Cheilostomatida</taxon>
        <taxon>Flustrina</taxon>
        <taxon>Buguloidea</taxon>
        <taxon>Bugulidae</taxon>
        <taxon>Bugula</taxon>
    </lineage>
</organism>
<dbReference type="AlphaFoldDB" id="A0A7J7K120"/>
<keyword evidence="2" id="KW-1185">Reference proteome</keyword>
<protein>
    <submittedName>
        <fullName evidence="1">Uncharacterized protein</fullName>
    </submittedName>
</protein>
<accession>A0A7J7K120</accession>
<reference evidence="1" key="1">
    <citation type="submission" date="2020-06" db="EMBL/GenBank/DDBJ databases">
        <title>Draft genome of Bugula neritina, a colonial animal packing powerful symbionts and potential medicines.</title>
        <authorList>
            <person name="Rayko M."/>
        </authorList>
    </citation>
    <scope>NUCLEOTIDE SEQUENCE [LARGE SCALE GENOMIC DNA]</scope>
    <source>
        <strain evidence="1">Kwan_BN1</strain>
    </source>
</reference>
<evidence type="ECO:0000313" key="1">
    <source>
        <dbReference type="EMBL" id="KAF6031865.1"/>
    </source>
</evidence>
<name>A0A7J7K120_BUGNE</name>
<gene>
    <name evidence="1" type="ORF">EB796_009828</name>
</gene>
<sequence length="79" mass="8496">MCKSGYALYGNGLTCAPVCGDGKTKVGECRCSDTSDCLYKHSSCAKNGYCVCRAGYTEGNGGLIVCQVQSRYYVVHDFE</sequence>
<evidence type="ECO:0000313" key="2">
    <source>
        <dbReference type="Proteomes" id="UP000593567"/>
    </source>
</evidence>
<proteinExistence type="predicted"/>
<dbReference type="EMBL" id="VXIV02001557">
    <property type="protein sequence ID" value="KAF6031865.1"/>
    <property type="molecule type" value="Genomic_DNA"/>
</dbReference>
<comment type="caution">
    <text evidence="1">The sequence shown here is derived from an EMBL/GenBank/DDBJ whole genome shotgun (WGS) entry which is preliminary data.</text>
</comment>
<dbReference type="Proteomes" id="UP000593567">
    <property type="component" value="Unassembled WGS sequence"/>
</dbReference>